<evidence type="ECO:0000313" key="3">
    <source>
        <dbReference type="Proteomes" id="UP000256601"/>
    </source>
</evidence>
<organism evidence="2 3">
    <name type="scientific">Yarrowia lipolytica</name>
    <name type="common">Candida lipolytica</name>
    <dbReference type="NCBI Taxonomy" id="4952"/>
    <lineage>
        <taxon>Eukaryota</taxon>
        <taxon>Fungi</taxon>
        <taxon>Dikarya</taxon>
        <taxon>Ascomycota</taxon>
        <taxon>Saccharomycotina</taxon>
        <taxon>Dipodascomycetes</taxon>
        <taxon>Dipodascales</taxon>
        <taxon>Dipodascales incertae sedis</taxon>
        <taxon>Yarrowia</taxon>
    </lineage>
</organism>
<feature type="domain" description="Bul1 C-terminal" evidence="1">
    <location>
        <begin position="311"/>
        <end position="383"/>
    </location>
</feature>
<accession>A0A371C6B1</accession>
<dbReference type="InterPro" id="IPR022794">
    <property type="entry name" value="Bul1_C"/>
</dbReference>
<gene>
    <name evidence="2" type="ORF">B0I71DRAFT_132082</name>
</gene>
<name>A0A371C6B1_YARLL</name>
<dbReference type="Gene3D" id="2.60.40.640">
    <property type="match status" value="1"/>
</dbReference>
<dbReference type="Pfam" id="PF04426">
    <property type="entry name" value="Bul1_C"/>
    <property type="match status" value="1"/>
</dbReference>
<evidence type="ECO:0000259" key="1">
    <source>
        <dbReference type="Pfam" id="PF04426"/>
    </source>
</evidence>
<dbReference type="EMBL" id="KZ858995">
    <property type="protein sequence ID" value="RDW25722.1"/>
    <property type="molecule type" value="Genomic_DNA"/>
</dbReference>
<sequence length="488" mass="54825">MHTTRGSTSLKPISVKETAKNIVDIVVDPDCAKDVYDLGDHVKGHILVEPNYRHIAFDQLRLFFTGTQWTIHRRAAQRQKATYVFVKEELRMDEECLDTANGEIVPALPPTDPGEFRIGQKYRYKFEFHIPGEISEALDNGIALTKRLPPSIGSNSMFEETQGEDIPGKVGGIQYEVRFQIMAEITMRFYLYIKVIPAYPAAVHSLNTKFFLEPQPSTFIAERKFGGGFLKKKPMTYVKMGINTTPSIVAGGAPTLYLVHVLSDKPQVLKKAWATVEGITYCSLSGMQFIPSDLLVKRYSDVQRIEEIIQRSMVDLKIDWNDSDSSDSDYPYCSAVLEIPVSASKTIIPSFYSALISRQYLVRFDLEFEVGTMSLTVPVEITKHNNRDYMAKLDKMKADTGRFVGDFVPAYSAHDPRGEITRTESLRSVILSPEKDLEKQIVEQQRYKTLVERSSISSTPASAKSSHVNLYSLNGHPGVQASPLSAPM</sequence>
<dbReference type="AlphaFoldDB" id="A0A371C6B1"/>
<dbReference type="InterPro" id="IPR014752">
    <property type="entry name" value="Arrestin-like_C"/>
</dbReference>
<dbReference type="Proteomes" id="UP000256601">
    <property type="component" value="Unassembled WGS sequence"/>
</dbReference>
<dbReference type="VEuPathDB" id="FungiDB:YALI0_E29381g"/>
<evidence type="ECO:0000313" key="2">
    <source>
        <dbReference type="EMBL" id="RDW25722.1"/>
    </source>
</evidence>
<proteinExistence type="predicted"/>
<reference evidence="2 3" key="1">
    <citation type="submission" date="2018-07" db="EMBL/GenBank/DDBJ databases">
        <title>Draft Genome Assemblies for Five Robust Yarrowia lipolytica Strains Exhibiting High Lipid Production and Pentose Sugar Utilization and Sugar Alcohol Secretion from Undetoxified Lignocellulosic Biomass Hydrolysates.</title>
        <authorList>
            <consortium name="DOE Joint Genome Institute"/>
            <person name="Walker C."/>
            <person name="Ryu S."/>
            <person name="Na H."/>
            <person name="Zane M."/>
            <person name="LaButti K."/>
            <person name="Lipzen A."/>
            <person name="Haridas S."/>
            <person name="Barry K."/>
            <person name="Grigoriev I.V."/>
            <person name="Quarterman J."/>
            <person name="Slininger P."/>
            <person name="Dien B."/>
            <person name="Trinh C.T."/>
        </authorList>
    </citation>
    <scope>NUCLEOTIDE SEQUENCE [LARGE SCALE GENOMIC DNA]</scope>
    <source>
        <strain evidence="2 3">YB392</strain>
    </source>
</reference>
<protein>
    <recommendedName>
        <fullName evidence="1">Bul1 C-terminal domain-containing protein</fullName>
    </recommendedName>
</protein>
<dbReference type="VEuPathDB" id="FungiDB:YALI1_E34745g"/>